<name>A0ACC1BAT9_9ROSI</name>
<dbReference type="EMBL" id="CM047902">
    <property type="protein sequence ID" value="KAJ0096040.1"/>
    <property type="molecule type" value="Genomic_DNA"/>
</dbReference>
<gene>
    <name evidence="1" type="ORF">Patl1_15959</name>
</gene>
<organism evidence="1 2">
    <name type="scientific">Pistacia atlantica</name>
    <dbReference type="NCBI Taxonomy" id="434234"/>
    <lineage>
        <taxon>Eukaryota</taxon>
        <taxon>Viridiplantae</taxon>
        <taxon>Streptophyta</taxon>
        <taxon>Embryophyta</taxon>
        <taxon>Tracheophyta</taxon>
        <taxon>Spermatophyta</taxon>
        <taxon>Magnoliopsida</taxon>
        <taxon>eudicotyledons</taxon>
        <taxon>Gunneridae</taxon>
        <taxon>Pentapetalae</taxon>
        <taxon>rosids</taxon>
        <taxon>malvids</taxon>
        <taxon>Sapindales</taxon>
        <taxon>Anacardiaceae</taxon>
        <taxon>Pistacia</taxon>
    </lineage>
</organism>
<evidence type="ECO:0000313" key="2">
    <source>
        <dbReference type="Proteomes" id="UP001164250"/>
    </source>
</evidence>
<protein>
    <submittedName>
        <fullName evidence="1">Uncharacterized protein</fullName>
    </submittedName>
</protein>
<comment type="caution">
    <text evidence="1">The sequence shown here is derived from an EMBL/GenBank/DDBJ whole genome shotgun (WGS) entry which is preliminary data.</text>
</comment>
<evidence type="ECO:0000313" key="1">
    <source>
        <dbReference type="EMBL" id="KAJ0096040.1"/>
    </source>
</evidence>
<sequence>MLNFQPKKKKIGNKYWLVRVQELDFIQTIRTMSYGDT</sequence>
<reference evidence="2" key="1">
    <citation type="journal article" date="2023" name="G3 (Bethesda)">
        <title>Genome assembly and association tests identify interacting loci associated with vigor, precocity, and sex in interspecific pistachio rootstocks.</title>
        <authorList>
            <person name="Palmer W."/>
            <person name="Jacygrad E."/>
            <person name="Sagayaradj S."/>
            <person name="Cavanaugh K."/>
            <person name="Han R."/>
            <person name="Bertier L."/>
            <person name="Beede B."/>
            <person name="Kafkas S."/>
            <person name="Golino D."/>
            <person name="Preece J."/>
            <person name="Michelmore R."/>
        </authorList>
    </citation>
    <scope>NUCLEOTIDE SEQUENCE [LARGE SCALE GENOMIC DNA]</scope>
</reference>
<keyword evidence="2" id="KW-1185">Reference proteome</keyword>
<dbReference type="Proteomes" id="UP001164250">
    <property type="component" value="Chromosome 6"/>
</dbReference>
<proteinExistence type="predicted"/>
<accession>A0ACC1BAT9</accession>